<proteinExistence type="predicted"/>
<feature type="transmembrane region" description="Helical" evidence="1">
    <location>
        <begin position="26"/>
        <end position="47"/>
    </location>
</feature>
<keyword evidence="1" id="KW-1133">Transmembrane helix</keyword>
<organism evidence="2">
    <name type="scientific">freshwater metagenome</name>
    <dbReference type="NCBI Taxonomy" id="449393"/>
    <lineage>
        <taxon>unclassified sequences</taxon>
        <taxon>metagenomes</taxon>
        <taxon>ecological metagenomes</taxon>
    </lineage>
</organism>
<keyword evidence="1" id="KW-0812">Transmembrane</keyword>
<reference evidence="2" key="1">
    <citation type="submission" date="2020-05" db="EMBL/GenBank/DDBJ databases">
        <authorList>
            <person name="Chiriac C."/>
            <person name="Salcher M."/>
            <person name="Ghai R."/>
            <person name="Kavagutti S V."/>
        </authorList>
    </citation>
    <scope>NUCLEOTIDE SEQUENCE</scope>
</reference>
<dbReference type="EMBL" id="CAFBLS010000137">
    <property type="protein sequence ID" value="CAB4879309.1"/>
    <property type="molecule type" value="Genomic_DNA"/>
</dbReference>
<feature type="transmembrane region" description="Helical" evidence="1">
    <location>
        <begin position="53"/>
        <end position="74"/>
    </location>
</feature>
<accession>A0A6J7EFS7</accession>
<keyword evidence="1" id="KW-0472">Membrane</keyword>
<protein>
    <submittedName>
        <fullName evidence="2">Unannotated protein</fullName>
    </submittedName>
</protein>
<feature type="transmembrane region" description="Helical" evidence="1">
    <location>
        <begin position="86"/>
        <end position="105"/>
    </location>
</feature>
<name>A0A6J7EFS7_9ZZZZ</name>
<evidence type="ECO:0000313" key="2">
    <source>
        <dbReference type="EMBL" id="CAB4879309.1"/>
    </source>
</evidence>
<sequence length="109" mass="12061">MSGVDDDGLAEVRPIRKPKRWRRISLAQWPITVVLLGIGISLFMIATDHFRRGSIVLSASVMLAMFLRLMLPSADAGMLAVRTRRIDVIVLATLAIGLSVFTYWVPAPN</sequence>
<gene>
    <name evidence="2" type="ORF">UFOPK3402_01152</name>
</gene>
<evidence type="ECO:0000256" key="1">
    <source>
        <dbReference type="SAM" id="Phobius"/>
    </source>
</evidence>
<dbReference type="Pfam" id="PF11222">
    <property type="entry name" value="DUF3017"/>
    <property type="match status" value="1"/>
</dbReference>
<dbReference type="AlphaFoldDB" id="A0A6J7EFS7"/>
<dbReference type="InterPro" id="IPR021385">
    <property type="entry name" value="DUF3017"/>
</dbReference>